<sequence length="378" mass="43749">MSAAFDYHLVLQSASKLDHALELVWSDGKTSTFHYLWLRDNCPTTLHPDTKERTFDLLSVSADIEPLSFSVDNDRLMIEWSEGDHHSQFSGEWLREHAYAGDLRPANKPRARSWDAQFLKDMGSASFNDLTTDDAALYSWMKQLDQDGIILVKDMPATEQALDDVAHRIDYQRQTNFGVTFEVRSEPNPINLAYTALALPLHTDLPNQETPPGYQFLHCLANDTQGGESVFADGLRVLEDMREQAPEHFELLATVAIPFRFHDETHDIQHHHPMINLDHQGNIVELKYNAHIASVFDLPEAVMHDYYLAYRDLMGRMRQAKYRMQYRLKAGEMVVFDNRRVLHGRTEFEPTGHRHLRGCYVDRTEFQSRLRVLARQHD</sequence>
<evidence type="ECO:0000256" key="4">
    <source>
        <dbReference type="ARBA" id="ARBA00022723"/>
    </source>
</evidence>
<dbReference type="OrthoDB" id="979809at2"/>
<protein>
    <submittedName>
        <fullName evidence="10">Gamma-butyrobetaine hydroxylase</fullName>
    </submittedName>
</protein>
<evidence type="ECO:0000256" key="6">
    <source>
        <dbReference type="ARBA" id="ARBA00023002"/>
    </source>
</evidence>
<feature type="domain" description="TauD/TfdA-like" evidence="8">
    <location>
        <begin position="124"/>
        <end position="360"/>
    </location>
</feature>
<evidence type="ECO:0000259" key="9">
    <source>
        <dbReference type="Pfam" id="PF06155"/>
    </source>
</evidence>
<keyword evidence="11" id="KW-1185">Reference proteome</keyword>
<dbReference type="Proteomes" id="UP000245539">
    <property type="component" value="Unassembled WGS sequence"/>
</dbReference>
<dbReference type="GO" id="GO:0045329">
    <property type="term" value="P:carnitine biosynthetic process"/>
    <property type="evidence" value="ECO:0007669"/>
    <property type="project" value="TreeGrafter"/>
</dbReference>
<dbReference type="InterPro" id="IPR050411">
    <property type="entry name" value="AlphaKG_dependent_hydroxylases"/>
</dbReference>
<dbReference type="Gene3D" id="3.60.130.10">
    <property type="entry name" value="Clavaminate synthase-like"/>
    <property type="match status" value="1"/>
</dbReference>
<evidence type="ECO:0000256" key="7">
    <source>
        <dbReference type="ARBA" id="ARBA00023004"/>
    </source>
</evidence>
<comment type="cofactor">
    <cofactor evidence="2">
        <name>L-ascorbate</name>
        <dbReference type="ChEBI" id="CHEBI:38290"/>
    </cofactor>
</comment>
<accession>A0A317CRE8</accession>
<dbReference type="InterPro" id="IPR010376">
    <property type="entry name" value="GBBH-like_N"/>
</dbReference>
<evidence type="ECO:0000256" key="5">
    <source>
        <dbReference type="ARBA" id="ARBA00022964"/>
    </source>
</evidence>
<dbReference type="RefSeq" id="WP_109835643.1">
    <property type="nucleotide sequence ID" value="NZ_QGKM01000001.1"/>
</dbReference>
<dbReference type="AlphaFoldDB" id="A0A317CRE8"/>
<feature type="domain" description="Gamma-butyrobetaine hydroxylase-like N-terminal" evidence="9">
    <location>
        <begin position="16"/>
        <end position="95"/>
    </location>
</feature>
<gene>
    <name evidence="10" type="ORF">DKW60_00190</name>
</gene>
<dbReference type="FunFam" id="3.60.130.10:FF:000001">
    <property type="entry name" value="Trimethyllysine dioxygenase, mitochondrial"/>
    <property type="match status" value="1"/>
</dbReference>
<dbReference type="PANTHER" id="PTHR10696">
    <property type="entry name" value="GAMMA-BUTYROBETAINE HYDROXYLASE-RELATED"/>
    <property type="match status" value="1"/>
</dbReference>
<dbReference type="InterPro" id="IPR003819">
    <property type="entry name" value="TauD/TfdA-like"/>
</dbReference>
<keyword evidence="7" id="KW-0408">Iron</keyword>
<evidence type="ECO:0000313" key="11">
    <source>
        <dbReference type="Proteomes" id="UP000245539"/>
    </source>
</evidence>
<keyword evidence="6" id="KW-0560">Oxidoreductase</keyword>
<dbReference type="Gene3D" id="3.30.2020.30">
    <property type="match status" value="1"/>
</dbReference>
<evidence type="ECO:0000256" key="1">
    <source>
        <dbReference type="ARBA" id="ARBA00001954"/>
    </source>
</evidence>
<evidence type="ECO:0000256" key="3">
    <source>
        <dbReference type="ARBA" id="ARBA00008654"/>
    </source>
</evidence>
<evidence type="ECO:0000259" key="8">
    <source>
        <dbReference type="Pfam" id="PF02668"/>
    </source>
</evidence>
<dbReference type="InterPro" id="IPR038492">
    <property type="entry name" value="GBBH-like_N_sf"/>
</dbReference>
<dbReference type="CDD" id="cd00250">
    <property type="entry name" value="CAS_like"/>
    <property type="match status" value="1"/>
</dbReference>
<proteinExistence type="inferred from homology"/>
<comment type="cofactor">
    <cofactor evidence="1">
        <name>Fe(2+)</name>
        <dbReference type="ChEBI" id="CHEBI:29033"/>
    </cofactor>
</comment>
<dbReference type="FunFam" id="3.30.2020.30:FF:000002">
    <property type="entry name" value="Putative gamma-butyrobetaine dioxygenase"/>
    <property type="match status" value="1"/>
</dbReference>
<dbReference type="GO" id="GO:0016706">
    <property type="term" value="F:2-oxoglutarate-dependent dioxygenase activity"/>
    <property type="evidence" value="ECO:0007669"/>
    <property type="project" value="UniProtKB-ARBA"/>
</dbReference>
<dbReference type="GO" id="GO:0046872">
    <property type="term" value="F:metal ion binding"/>
    <property type="evidence" value="ECO:0007669"/>
    <property type="project" value="UniProtKB-KW"/>
</dbReference>
<dbReference type="InterPro" id="IPR042098">
    <property type="entry name" value="TauD-like_sf"/>
</dbReference>
<name>A0A317CRE8_9GAMM</name>
<organism evidence="10 11">
    <name type="scientific">Leucothrix pacifica</name>
    <dbReference type="NCBI Taxonomy" id="1247513"/>
    <lineage>
        <taxon>Bacteria</taxon>
        <taxon>Pseudomonadati</taxon>
        <taxon>Pseudomonadota</taxon>
        <taxon>Gammaproteobacteria</taxon>
        <taxon>Thiotrichales</taxon>
        <taxon>Thiotrichaceae</taxon>
        <taxon>Leucothrix</taxon>
    </lineage>
</organism>
<reference evidence="10 11" key="1">
    <citation type="submission" date="2018-05" db="EMBL/GenBank/DDBJ databases">
        <title>Leucothrix arctica sp. nov., isolated from Arctic seawater.</title>
        <authorList>
            <person name="Choi A."/>
            <person name="Baek K."/>
        </authorList>
    </citation>
    <scope>NUCLEOTIDE SEQUENCE [LARGE SCALE GENOMIC DNA]</scope>
    <source>
        <strain evidence="10 11">JCM 18388</strain>
    </source>
</reference>
<evidence type="ECO:0000256" key="2">
    <source>
        <dbReference type="ARBA" id="ARBA00001961"/>
    </source>
</evidence>
<dbReference type="SUPFAM" id="SSF51197">
    <property type="entry name" value="Clavaminate synthase-like"/>
    <property type="match status" value="1"/>
</dbReference>
<keyword evidence="4" id="KW-0479">Metal-binding</keyword>
<comment type="similarity">
    <text evidence="3">Belongs to the gamma-BBH/TMLD family.</text>
</comment>
<keyword evidence="5" id="KW-0223">Dioxygenase</keyword>
<dbReference type="Pfam" id="PF06155">
    <property type="entry name" value="GBBH-like_N"/>
    <property type="match status" value="1"/>
</dbReference>
<dbReference type="PANTHER" id="PTHR10696:SF25">
    <property type="entry name" value="OXIDOREDUCTASE AIM17-RELATED"/>
    <property type="match status" value="1"/>
</dbReference>
<evidence type="ECO:0000313" key="10">
    <source>
        <dbReference type="EMBL" id="PWR00662.1"/>
    </source>
</evidence>
<comment type="caution">
    <text evidence="10">The sequence shown here is derived from an EMBL/GenBank/DDBJ whole genome shotgun (WGS) entry which is preliminary data.</text>
</comment>
<dbReference type="EMBL" id="QGKM01000001">
    <property type="protein sequence ID" value="PWR00662.1"/>
    <property type="molecule type" value="Genomic_DNA"/>
</dbReference>
<dbReference type="Pfam" id="PF02668">
    <property type="entry name" value="TauD"/>
    <property type="match status" value="1"/>
</dbReference>